<sequence length="218" mass="24099">MAVYTYSSTVASTSVPSRNESMQMKVFEFRAGSSNISTVINIRGSPSLSSGWVHLIWQVVAQEDGMNGECRTDYVFSQILQNSRPPSGGRIGREKAQEHTRIRGLPAVEARTSSKRRREGKETGAARRLTLGPDGNWSREPRCQKSICSMSSKQSRSADTRCSVRELNIGPEVDLQWMGSITGDEGASEEILGTATNLVQFLKESVRQPAKTFHIYVP</sequence>
<gene>
    <name evidence="2" type="ORF">FIBSPDRAFT_936097</name>
</gene>
<evidence type="ECO:0000313" key="3">
    <source>
        <dbReference type="Proteomes" id="UP000076532"/>
    </source>
</evidence>
<proteinExistence type="predicted"/>
<dbReference type="EMBL" id="KV417626">
    <property type="protein sequence ID" value="KZP13885.1"/>
    <property type="molecule type" value="Genomic_DNA"/>
</dbReference>
<feature type="region of interest" description="Disordered" evidence="1">
    <location>
        <begin position="109"/>
        <end position="136"/>
    </location>
</feature>
<evidence type="ECO:0000313" key="2">
    <source>
        <dbReference type="EMBL" id="KZP13885.1"/>
    </source>
</evidence>
<reference evidence="2 3" key="1">
    <citation type="journal article" date="2016" name="Mol. Biol. Evol.">
        <title>Comparative Genomics of Early-Diverging Mushroom-Forming Fungi Provides Insights into the Origins of Lignocellulose Decay Capabilities.</title>
        <authorList>
            <person name="Nagy L.G."/>
            <person name="Riley R."/>
            <person name="Tritt A."/>
            <person name="Adam C."/>
            <person name="Daum C."/>
            <person name="Floudas D."/>
            <person name="Sun H."/>
            <person name="Yadav J.S."/>
            <person name="Pangilinan J."/>
            <person name="Larsson K.H."/>
            <person name="Matsuura K."/>
            <person name="Barry K."/>
            <person name="Labutti K."/>
            <person name="Kuo R."/>
            <person name="Ohm R.A."/>
            <person name="Bhattacharya S.S."/>
            <person name="Shirouzu T."/>
            <person name="Yoshinaga Y."/>
            <person name="Martin F.M."/>
            <person name="Grigoriev I.V."/>
            <person name="Hibbett D.S."/>
        </authorList>
    </citation>
    <scope>NUCLEOTIDE SEQUENCE [LARGE SCALE GENOMIC DNA]</scope>
    <source>
        <strain evidence="2 3">CBS 109695</strain>
    </source>
</reference>
<organism evidence="2 3">
    <name type="scientific">Athelia psychrophila</name>
    <dbReference type="NCBI Taxonomy" id="1759441"/>
    <lineage>
        <taxon>Eukaryota</taxon>
        <taxon>Fungi</taxon>
        <taxon>Dikarya</taxon>
        <taxon>Basidiomycota</taxon>
        <taxon>Agaricomycotina</taxon>
        <taxon>Agaricomycetes</taxon>
        <taxon>Agaricomycetidae</taxon>
        <taxon>Atheliales</taxon>
        <taxon>Atheliaceae</taxon>
        <taxon>Athelia</taxon>
    </lineage>
</organism>
<dbReference type="Proteomes" id="UP000076532">
    <property type="component" value="Unassembled WGS sequence"/>
</dbReference>
<evidence type="ECO:0000256" key="1">
    <source>
        <dbReference type="SAM" id="MobiDB-lite"/>
    </source>
</evidence>
<protein>
    <submittedName>
        <fullName evidence="2">Uncharacterized protein</fullName>
    </submittedName>
</protein>
<keyword evidence="3" id="KW-1185">Reference proteome</keyword>
<dbReference type="AlphaFoldDB" id="A0A166CPU3"/>
<name>A0A166CPU3_9AGAM</name>
<accession>A0A166CPU3</accession>